<accession>A0ABM7I580</accession>
<gene>
    <name evidence="1" type="ORF">MMAGJ_73360</name>
</gene>
<proteinExistence type="predicted"/>
<organism evidence="1 2">
    <name type="scientific">Mycolicibacterium mageritense</name>
    <name type="common">Mycobacterium mageritense</name>
    <dbReference type="NCBI Taxonomy" id="53462"/>
    <lineage>
        <taxon>Bacteria</taxon>
        <taxon>Bacillati</taxon>
        <taxon>Actinomycetota</taxon>
        <taxon>Actinomycetes</taxon>
        <taxon>Mycobacteriales</taxon>
        <taxon>Mycobacteriaceae</taxon>
        <taxon>Mycolicibacterium</taxon>
    </lineage>
</organism>
<dbReference type="RefSeq" id="WP_179976785.1">
    <property type="nucleotide sequence ID" value="NZ_AP022567.1"/>
</dbReference>
<evidence type="ECO:0000313" key="1">
    <source>
        <dbReference type="EMBL" id="BBX38054.1"/>
    </source>
</evidence>
<evidence type="ECO:0000313" key="2">
    <source>
        <dbReference type="Proteomes" id="UP000465622"/>
    </source>
</evidence>
<name>A0ABM7I580_MYCME</name>
<keyword evidence="2" id="KW-1185">Reference proteome</keyword>
<reference evidence="1 2" key="1">
    <citation type="journal article" date="2019" name="Emerg. Microbes Infect.">
        <title>Comprehensive subspecies identification of 175 nontuberculous mycobacteria species based on 7547 genomic profiles.</title>
        <authorList>
            <person name="Matsumoto Y."/>
            <person name="Kinjo T."/>
            <person name="Motooka D."/>
            <person name="Nabeya D."/>
            <person name="Jung N."/>
            <person name="Uechi K."/>
            <person name="Horii T."/>
            <person name="Iida T."/>
            <person name="Fujita J."/>
            <person name="Nakamura S."/>
        </authorList>
    </citation>
    <scope>NUCLEOTIDE SEQUENCE [LARGE SCALE GENOMIC DNA]</scope>
    <source>
        <strain evidence="1 2">JCM 12375</strain>
    </source>
</reference>
<protein>
    <submittedName>
        <fullName evidence="1">Uncharacterized protein</fullName>
    </submittedName>
</protein>
<dbReference type="EMBL" id="AP022567">
    <property type="protein sequence ID" value="BBX38054.1"/>
    <property type="molecule type" value="Genomic_DNA"/>
</dbReference>
<dbReference type="Proteomes" id="UP000465622">
    <property type="component" value="Chromosome"/>
</dbReference>
<sequence>MTYSAATTVVALMRDMPKTLTAADLGDALLDNGSVDQVWMSTWAAHRDRTVAPPGDWSA</sequence>